<evidence type="ECO:0000256" key="1">
    <source>
        <dbReference type="ARBA" id="ARBA00022714"/>
    </source>
</evidence>
<dbReference type="InterPro" id="IPR036922">
    <property type="entry name" value="Rieske_2Fe-2S_sf"/>
</dbReference>
<evidence type="ECO:0000313" key="8">
    <source>
        <dbReference type="EMBL" id="ACB35561.1"/>
    </source>
</evidence>
<organism evidence="8 9">
    <name type="scientific">Leptothrix cholodnii (strain ATCC 51168 / LMG 8142 / SP-6)</name>
    <name type="common">Leptothrix discophora (strain SP-6)</name>
    <dbReference type="NCBI Taxonomy" id="395495"/>
    <lineage>
        <taxon>Bacteria</taxon>
        <taxon>Pseudomonadati</taxon>
        <taxon>Pseudomonadota</taxon>
        <taxon>Betaproteobacteria</taxon>
        <taxon>Burkholderiales</taxon>
        <taxon>Sphaerotilaceae</taxon>
        <taxon>Leptothrix</taxon>
    </lineage>
</organism>
<evidence type="ECO:0000256" key="6">
    <source>
        <dbReference type="ARBA" id="ARBA00038001"/>
    </source>
</evidence>
<evidence type="ECO:0000313" key="9">
    <source>
        <dbReference type="Proteomes" id="UP000001693"/>
    </source>
</evidence>
<evidence type="ECO:0000256" key="2">
    <source>
        <dbReference type="ARBA" id="ARBA00022723"/>
    </source>
</evidence>
<keyword evidence="9" id="KW-1185">Reference proteome</keyword>
<dbReference type="KEGG" id="lch:Lcho_3303"/>
<keyword evidence="2" id="KW-0479">Metal-binding</keyword>
<name>B1Y2A8_LEPCP</name>
<evidence type="ECO:0000256" key="3">
    <source>
        <dbReference type="ARBA" id="ARBA00023004"/>
    </source>
</evidence>
<dbReference type="GO" id="GO:0046872">
    <property type="term" value="F:metal ion binding"/>
    <property type="evidence" value="ECO:0007669"/>
    <property type="project" value="UniProtKB-KW"/>
</dbReference>
<dbReference type="GO" id="GO:0051537">
    <property type="term" value="F:2 iron, 2 sulfur cluster binding"/>
    <property type="evidence" value="ECO:0007669"/>
    <property type="project" value="UniProtKB-KW"/>
</dbReference>
<gene>
    <name evidence="8" type="ordered locus">Lcho_3303</name>
</gene>
<dbReference type="SUPFAM" id="SSF50022">
    <property type="entry name" value="ISP domain"/>
    <property type="match status" value="1"/>
</dbReference>
<evidence type="ECO:0000256" key="5">
    <source>
        <dbReference type="ARBA" id="ARBA00034078"/>
    </source>
</evidence>
<keyword evidence="3" id="KW-0408">Iron</keyword>
<dbReference type="AlphaFoldDB" id="B1Y2A8"/>
<dbReference type="InterPro" id="IPR012747">
    <property type="entry name" value="MocE_2FeS"/>
</dbReference>
<dbReference type="NCBIfam" id="TIGR02377">
    <property type="entry name" value="MocE_fam_FeS"/>
    <property type="match status" value="1"/>
</dbReference>
<proteinExistence type="inferred from homology"/>
<protein>
    <submittedName>
        <fullName evidence="8">Rieske (2Fe-2S) domain protein, MocE subfamily</fullName>
    </submittedName>
</protein>
<sequence>MPQWTPVCAFDDIDDEDVRRFDHAGKTFAIYRYDDKVYASDGLCTHEQVHLCDGLVQAHVIECPKHNGRFDIRDGRPLGAPVCVALKTYPAKVEGGEILIDVA</sequence>
<comment type="cofactor">
    <cofactor evidence="5">
        <name>[2Fe-2S] cluster</name>
        <dbReference type="ChEBI" id="CHEBI:190135"/>
    </cofactor>
</comment>
<keyword evidence="1" id="KW-0001">2Fe-2S</keyword>
<evidence type="ECO:0000259" key="7">
    <source>
        <dbReference type="PROSITE" id="PS51296"/>
    </source>
</evidence>
<dbReference type="Proteomes" id="UP000001693">
    <property type="component" value="Chromosome"/>
</dbReference>
<accession>B1Y2A8</accession>
<dbReference type="HOGENOM" id="CLU_055690_5_2_4"/>
<dbReference type="EMBL" id="CP001013">
    <property type="protein sequence ID" value="ACB35561.1"/>
    <property type="molecule type" value="Genomic_DNA"/>
</dbReference>
<feature type="domain" description="Rieske" evidence="7">
    <location>
        <begin position="4"/>
        <end position="100"/>
    </location>
</feature>
<dbReference type="InterPro" id="IPR017941">
    <property type="entry name" value="Rieske_2Fe-2S"/>
</dbReference>
<keyword evidence="4" id="KW-0411">Iron-sulfur</keyword>
<dbReference type="PANTHER" id="PTHR21496:SF0">
    <property type="entry name" value="RIESKE DOMAIN-CONTAINING PROTEIN"/>
    <property type="match status" value="1"/>
</dbReference>
<dbReference type="STRING" id="395495.Lcho_3303"/>
<dbReference type="CDD" id="cd03528">
    <property type="entry name" value="Rieske_RO_ferredoxin"/>
    <property type="match status" value="1"/>
</dbReference>
<reference evidence="8 9" key="1">
    <citation type="submission" date="2008-03" db="EMBL/GenBank/DDBJ databases">
        <title>Complete sequence of Leptothrix cholodnii SP-6.</title>
        <authorList>
            <consortium name="US DOE Joint Genome Institute"/>
            <person name="Copeland A."/>
            <person name="Lucas S."/>
            <person name="Lapidus A."/>
            <person name="Glavina del Rio T."/>
            <person name="Dalin E."/>
            <person name="Tice H."/>
            <person name="Bruce D."/>
            <person name="Goodwin L."/>
            <person name="Pitluck S."/>
            <person name="Chertkov O."/>
            <person name="Brettin T."/>
            <person name="Detter J.C."/>
            <person name="Han C."/>
            <person name="Kuske C.R."/>
            <person name="Schmutz J."/>
            <person name="Larimer F."/>
            <person name="Land M."/>
            <person name="Hauser L."/>
            <person name="Kyrpides N."/>
            <person name="Lykidis A."/>
            <person name="Emerson D."/>
            <person name="Richardson P."/>
        </authorList>
    </citation>
    <scope>NUCLEOTIDE SEQUENCE [LARGE SCALE GENOMIC DNA]</scope>
    <source>
        <strain evidence="9">ATCC 51168 / LMG 8142 / SP-6</strain>
    </source>
</reference>
<dbReference type="RefSeq" id="WP_012348308.1">
    <property type="nucleotide sequence ID" value="NC_010524.1"/>
</dbReference>
<evidence type="ECO:0000256" key="4">
    <source>
        <dbReference type="ARBA" id="ARBA00023014"/>
    </source>
</evidence>
<comment type="similarity">
    <text evidence="6">Belongs to the bacterial ring-hydroxylating dioxygenase ferredoxin component family.</text>
</comment>
<dbReference type="OrthoDB" id="9800167at2"/>
<dbReference type="PANTHER" id="PTHR21496">
    <property type="entry name" value="FERREDOXIN-RELATED"/>
    <property type="match status" value="1"/>
</dbReference>
<dbReference type="PROSITE" id="PS51296">
    <property type="entry name" value="RIESKE"/>
    <property type="match status" value="1"/>
</dbReference>
<dbReference type="Gene3D" id="2.102.10.10">
    <property type="entry name" value="Rieske [2Fe-2S] iron-sulphur domain"/>
    <property type="match status" value="1"/>
</dbReference>
<dbReference type="eggNOG" id="COG2146">
    <property type="taxonomic scope" value="Bacteria"/>
</dbReference>
<dbReference type="Pfam" id="PF00355">
    <property type="entry name" value="Rieske"/>
    <property type="match status" value="1"/>
</dbReference>